<dbReference type="InterPro" id="IPR019428">
    <property type="entry name" value="7TM_GPCR_serpentine_rcpt_Str"/>
</dbReference>
<keyword evidence="1" id="KW-1133">Transmembrane helix</keyword>
<accession>A0AAV5TM84</accession>
<reference evidence="2" key="1">
    <citation type="submission" date="2023-10" db="EMBL/GenBank/DDBJ databases">
        <title>Genome assembly of Pristionchus species.</title>
        <authorList>
            <person name="Yoshida K."/>
            <person name="Sommer R.J."/>
        </authorList>
    </citation>
    <scope>NUCLEOTIDE SEQUENCE</scope>
    <source>
        <strain evidence="2">RS0144</strain>
    </source>
</reference>
<evidence type="ECO:0008006" key="4">
    <source>
        <dbReference type="Google" id="ProtNLM"/>
    </source>
</evidence>
<name>A0AAV5TM84_9BILA</name>
<comment type="caution">
    <text evidence="2">The sequence shown here is derived from an EMBL/GenBank/DDBJ whole genome shotgun (WGS) entry which is preliminary data.</text>
</comment>
<feature type="transmembrane region" description="Helical" evidence="1">
    <location>
        <begin position="40"/>
        <end position="63"/>
    </location>
</feature>
<dbReference type="Proteomes" id="UP001432027">
    <property type="component" value="Unassembled WGS sequence"/>
</dbReference>
<sequence length="125" mass="14060">MILCLAISSLLCFILALILNFLLLFLLLFRPSTQLNGYRWISIAFIVTSLYFSLAYSIIVPLWHAGDGLILLIPVGFSSSLSSSSLLNCLIRPAFTLWHAGMMSTSFLVASTFIYRYNIICRLEK</sequence>
<feature type="non-terminal residue" evidence="2">
    <location>
        <position position="125"/>
    </location>
</feature>
<dbReference type="PANTHER" id="PTHR46178:SF9">
    <property type="entry name" value="SEVEN TM RECEPTOR"/>
    <property type="match status" value="1"/>
</dbReference>
<dbReference type="AlphaFoldDB" id="A0AAV5TM84"/>
<proteinExistence type="predicted"/>
<evidence type="ECO:0000313" key="2">
    <source>
        <dbReference type="EMBL" id="GMS95431.1"/>
    </source>
</evidence>
<keyword evidence="1" id="KW-0812">Transmembrane</keyword>
<dbReference type="PANTHER" id="PTHR46178">
    <property type="entry name" value="SEVEN TM RECEPTOR"/>
    <property type="match status" value="1"/>
</dbReference>
<keyword evidence="1" id="KW-0472">Membrane</keyword>
<dbReference type="EMBL" id="BTSX01000004">
    <property type="protein sequence ID" value="GMS95431.1"/>
    <property type="molecule type" value="Genomic_DNA"/>
</dbReference>
<keyword evidence="3" id="KW-1185">Reference proteome</keyword>
<evidence type="ECO:0000256" key="1">
    <source>
        <dbReference type="SAM" id="Phobius"/>
    </source>
</evidence>
<evidence type="ECO:0000313" key="3">
    <source>
        <dbReference type="Proteomes" id="UP001432027"/>
    </source>
</evidence>
<feature type="transmembrane region" description="Helical" evidence="1">
    <location>
        <begin position="6"/>
        <end position="28"/>
    </location>
</feature>
<gene>
    <name evidence="2" type="ORF">PENTCL1PPCAC_17606</name>
</gene>
<feature type="transmembrane region" description="Helical" evidence="1">
    <location>
        <begin position="97"/>
        <end position="117"/>
    </location>
</feature>
<protein>
    <recommendedName>
        <fullName evidence="4">G protein-coupled receptor</fullName>
    </recommendedName>
</protein>
<organism evidence="2 3">
    <name type="scientific">Pristionchus entomophagus</name>
    <dbReference type="NCBI Taxonomy" id="358040"/>
    <lineage>
        <taxon>Eukaryota</taxon>
        <taxon>Metazoa</taxon>
        <taxon>Ecdysozoa</taxon>
        <taxon>Nematoda</taxon>
        <taxon>Chromadorea</taxon>
        <taxon>Rhabditida</taxon>
        <taxon>Rhabditina</taxon>
        <taxon>Diplogasteromorpha</taxon>
        <taxon>Diplogasteroidea</taxon>
        <taxon>Neodiplogasteridae</taxon>
        <taxon>Pristionchus</taxon>
    </lineage>
</organism>
<dbReference type="Pfam" id="PF10326">
    <property type="entry name" value="7TM_GPCR_Str"/>
    <property type="match status" value="1"/>
</dbReference>